<dbReference type="Proteomes" id="UP001165561">
    <property type="component" value="Unassembled WGS sequence"/>
</dbReference>
<keyword evidence="2" id="KW-0472">Membrane</keyword>
<feature type="transmembrane region" description="Helical" evidence="2">
    <location>
        <begin position="235"/>
        <end position="258"/>
    </location>
</feature>
<keyword evidence="2" id="KW-1133">Transmembrane helix</keyword>
<feature type="transmembrane region" description="Helical" evidence="2">
    <location>
        <begin position="148"/>
        <end position="166"/>
    </location>
</feature>
<feature type="transmembrane region" description="Helical" evidence="2">
    <location>
        <begin position="363"/>
        <end position="387"/>
    </location>
</feature>
<feature type="transmembrane region" description="Helical" evidence="2">
    <location>
        <begin position="270"/>
        <end position="291"/>
    </location>
</feature>
<feature type="compositionally biased region" description="Polar residues" evidence="1">
    <location>
        <begin position="1"/>
        <end position="10"/>
    </location>
</feature>
<organism evidence="3 4">
    <name type="scientific">Georgenia halotolerans</name>
    <dbReference type="NCBI Taxonomy" id="3028317"/>
    <lineage>
        <taxon>Bacteria</taxon>
        <taxon>Bacillati</taxon>
        <taxon>Actinomycetota</taxon>
        <taxon>Actinomycetes</taxon>
        <taxon>Micrococcales</taxon>
        <taxon>Bogoriellaceae</taxon>
        <taxon>Georgenia</taxon>
    </lineage>
</organism>
<feature type="transmembrane region" description="Helical" evidence="2">
    <location>
        <begin position="122"/>
        <end position="142"/>
    </location>
</feature>
<dbReference type="EMBL" id="JARACI010001136">
    <property type="protein sequence ID" value="MDD9207648.1"/>
    <property type="molecule type" value="Genomic_DNA"/>
</dbReference>
<evidence type="ECO:0000313" key="3">
    <source>
        <dbReference type="EMBL" id="MDD9207648.1"/>
    </source>
</evidence>
<keyword evidence="2" id="KW-0812">Transmembrane</keyword>
<comment type="caution">
    <text evidence="3">The sequence shown here is derived from an EMBL/GenBank/DDBJ whole genome shotgun (WGS) entry which is preliminary data.</text>
</comment>
<feature type="transmembrane region" description="Helical" evidence="2">
    <location>
        <begin position="29"/>
        <end position="57"/>
    </location>
</feature>
<protein>
    <submittedName>
        <fullName evidence="3">DUF6350 family protein</fullName>
    </submittedName>
</protein>
<feature type="transmembrane region" description="Helical" evidence="2">
    <location>
        <begin position="297"/>
        <end position="315"/>
    </location>
</feature>
<dbReference type="Pfam" id="PF19877">
    <property type="entry name" value="DUF6350"/>
    <property type="match status" value="1"/>
</dbReference>
<feature type="transmembrane region" description="Helical" evidence="2">
    <location>
        <begin position="77"/>
        <end position="110"/>
    </location>
</feature>
<feature type="transmembrane region" description="Helical" evidence="2">
    <location>
        <begin position="187"/>
        <end position="215"/>
    </location>
</feature>
<evidence type="ECO:0000256" key="1">
    <source>
        <dbReference type="SAM" id="MobiDB-lite"/>
    </source>
</evidence>
<dbReference type="InterPro" id="IPR045931">
    <property type="entry name" value="DUF6350"/>
</dbReference>
<gene>
    <name evidence="3" type="ORF">PU560_14415</name>
</gene>
<feature type="transmembrane region" description="Helical" evidence="2">
    <location>
        <begin position="327"/>
        <end position="351"/>
    </location>
</feature>
<proteinExistence type="predicted"/>
<reference evidence="3" key="1">
    <citation type="submission" date="2023-02" db="EMBL/GenBank/DDBJ databases">
        <title>Georgenia sp.10Sc9-8, isolated from a soil sample collected from the Taklamakan desert.</title>
        <authorList>
            <person name="Liu S."/>
        </authorList>
    </citation>
    <scope>NUCLEOTIDE SEQUENCE</scope>
    <source>
        <strain evidence="3">10Sc9-8</strain>
    </source>
</reference>
<accession>A0ABT5U012</accession>
<keyword evidence="4" id="KW-1185">Reference proteome</keyword>
<name>A0ABT5U012_9MICO</name>
<feature type="region of interest" description="Disordered" evidence="1">
    <location>
        <begin position="1"/>
        <end position="20"/>
    </location>
</feature>
<evidence type="ECO:0000313" key="4">
    <source>
        <dbReference type="Proteomes" id="UP001165561"/>
    </source>
</evidence>
<evidence type="ECO:0000256" key="2">
    <source>
        <dbReference type="SAM" id="Phobius"/>
    </source>
</evidence>
<sequence length="413" mass="41488">MPSPADTTTPRRVVDPATPTRARRLPRGWLRAGVAGAEAATLAWLTAVVPAIATYVATAAAPALGEASWMAAAGAGTAVWLLGHGAALTAGAVTVTLAPLGLTLLGALLVHASVRRVRVDSYGGGGFTVAGYALMVLLLGMLGPTSPWSALPGAVLVAGLGALPAVRRNRAAGPRWWARLRRRAPGWAAAGVRAAVGALLALLGCATVLAVLAVVRGMPRVGELHGTLAADPVSSVVLVLAQLAWLPTVVVWALTWLTGPGFVVGSGTSFAPHLTTTAPMPAVPVLGALPAPGPSGHEWVVVVPLLVGAGAGLYLHRRRQQPTLHAGVLSAALMAVTAALGSALLVLLASGSIGTGRMTEVGAAAPIVAAAVFAELSAGALAVVVALHPRTRAVLGRVLRPRRAADDDPAAPR</sequence>